<organism evidence="9 10">
    <name type="scientific">Eumeta variegata</name>
    <name type="common">Bagworm moth</name>
    <name type="synonym">Eumeta japonica</name>
    <dbReference type="NCBI Taxonomy" id="151549"/>
    <lineage>
        <taxon>Eukaryota</taxon>
        <taxon>Metazoa</taxon>
        <taxon>Ecdysozoa</taxon>
        <taxon>Arthropoda</taxon>
        <taxon>Hexapoda</taxon>
        <taxon>Insecta</taxon>
        <taxon>Pterygota</taxon>
        <taxon>Neoptera</taxon>
        <taxon>Endopterygota</taxon>
        <taxon>Lepidoptera</taxon>
        <taxon>Glossata</taxon>
        <taxon>Ditrysia</taxon>
        <taxon>Tineoidea</taxon>
        <taxon>Psychidae</taxon>
        <taxon>Oiketicinae</taxon>
        <taxon>Eumeta</taxon>
    </lineage>
</organism>
<dbReference type="PANTHER" id="PTHR45973:SF9">
    <property type="entry name" value="LEUCINE-RICH REPEAT-CONTAINING PROTEIN 46"/>
    <property type="match status" value="1"/>
</dbReference>
<evidence type="ECO:0000256" key="4">
    <source>
        <dbReference type="ARBA" id="ARBA00022614"/>
    </source>
</evidence>
<name>A0A4C1ZPI2_EUMVA</name>
<dbReference type="AlphaFoldDB" id="A0A4C1ZPI2"/>
<dbReference type="InterPro" id="IPR025875">
    <property type="entry name" value="Leu-rich_rpt_4"/>
</dbReference>
<dbReference type="InterPro" id="IPR032675">
    <property type="entry name" value="LRR_dom_sf"/>
</dbReference>
<dbReference type="SMART" id="SM00365">
    <property type="entry name" value="LRR_SD22"/>
    <property type="match status" value="3"/>
</dbReference>
<dbReference type="InterPro" id="IPR001611">
    <property type="entry name" value="Leu-rich_rpt"/>
</dbReference>
<comment type="caution">
    <text evidence="9">The sequence shown here is derived from an EMBL/GenBank/DDBJ whole genome shotgun (WGS) entry which is preliminary data.</text>
</comment>
<comment type="similarity">
    <text evidence="3">Belongs to the DNAAF1 family.</text>
</comment>
<evidence type="ECO:0000256" key="8">
    <source>
        <dbReference type="ARBA" id="ARBA00024433"/>
    </source>
</evidence>
<evidence type="ECO:0000256" key="3">
    <source>
        <dbReference type="ARBA" id="ARBA00006453"/>
    </source>
</evidence>
<dbReference type="Gene3D" id="3.80.10.10">
    <property type="entry name" value="Ribonuclease Inhibitor"/>
    <property type="match status" value="1"/>
</dbReference>
<dbReference type="Pfam" id="PF12799">
    <property type="entry name" value="LRR_4"/>
    <property type="match status" value="1"/>
</dbReference>
<accession>A0A4C1ZPI2</accession>
<keyword evidence="5" id="KW-0677">Repeat</keyword>
<reference evidence="9 10" key="1">
    <citation type="journal article" date="2019" name="Commun. Biol.">
        <title>The bagworm genome reveals a unique fibroin gene that provides high tensile strength.</title>
        <authorList>
            <person name="Kono N."/>
            <person name="Nakamura H."/>
            <person name="Ohtoshi R."/>
            <person name="Tomita M."/>
            <person name="Numata K."/>
            <person name="Arakawa K."/>
        </authorList>
    </citation>
    <scope>NUCLEOTIDE SEQUENCE [LARGE SCALE GENOMIC DNA]</scope>
</reference>
<evidence type="ECO:0000256" key="6">
    <source>
        <dbReference type="ARBA" id="ARBA00023069"/>
    </source>
</evidence>
<dbReference type="Proteomes" id="UP000299102">
    <property type="component" value="Unassembled WGS sequence"/>
</dbReference>
<dbReference type="PANTHER" id="PTHR45973">
    <property type="entry name" value="PROTEIN PHOSPHATASE 1 REGULATORY SUBUNIT SDS22-RELATED"/>
    <property type="match status" value="1"/>
</dbReference>
<comment type="function">
    <text evidence="1">Cilium-specific protein required for cilia structures.</text>
</comment>
<protein>
    <recommendedName>
        <fullName evidence="8">Dynein axonemal assembly factor 1 homolog</fullName>
    </recommendedName>
</protein>
<gene>
    <name evidence="9" type="ORF">EVAR_70206_1</name>
</gene>
<keyword evidence="7" id="KW-0966">Cell projection</keyword>
<dbReference type="OrthoDB" id="1904536at2759"/>
<evidence type="ECO:0000256" key="1">
    <source>
        <dbReference type="ARBA" id="ARBA00003843"/>
    </source>
</evidence>
<proteinExistence type="inferred from homology"/>
<keyword evidence="4" id="KW-0433">Leucine-rich repeat</keyword>
<evidence type="ECO:0000256" key="5">
    <source>
        <dbReference type="ARBA" id="ARBA00022737"/>
    </source>
</evidence>
<evidence type="ECO:0000256" key="7">
    <source>
        <dbReference type="ARBA" id="ARBA00023273"/>
    </source>
</evidence>
<dbReference type="GO" id="GO:0005929">
    <property type="term" value="C:cilium"/>
    <property type="evidence" value="ECO:0007669"/>
    <property type="project" value="UniProtKB-SubCell"/>
</dbReference>
<dbReference type="InterPro" id="IPR050576">
    <property type="entry name" value="Cilia_flagella_integrity"/>
</dbReference>
<evidence type="ECO:0000313" key="9">
    <source>
        <dbReference type="EMBL" id="GBP89163.1"/>
    </source>
</evidence>
<dbReference type="SUPFAM" id="SSF52058">
    <property type="entry name" value="L domain-like"/>
    <property type="match status" value="1"/>
</dbReference>
<dbReference type="EMBL" id="BGZK01001979">
    <property type="protein sequence ID" value="GBP89163.1"/>
    <property type="molecule type" value="Genomic_DNA"/>
</dbReference>
<keyword evidence="10" id="KW-1185">Reference proteome</keyword>
<dbReference type="PROSITE" id="PS51450">
    <property type="entry name" value="LRR"/>
    <property type="match status" value="3"/>
</dbReference>
<keyword evidence="6" id="KW-0969">Cilium</keyword>
<comment type="subcellular location">
    <subcellularLocation>
        <location evidence="2">Cell projection</location>
        <location evidence="2">Cilium</location>
    </subcellularLocation>
</comment>
<dbReference type="STRING" id="151549.A0A4C1ZPI2"/>
<evidence type="ECO:0000313" key="10">
    <source>
        <dbReference type="Proteomes" id="UP000299102"/>
    </source>
</evidence>
<evidence type="ECO:0000256" key="2">
    <source>
        <dbReference type="ARBA" id="ARBA00004138"/>
    </source>
</evidence>
<sequence length="812" mass="92675">MAQSEKLNMDTLNLINQKREELRRFFKDAKCSEDMITKVIENEIKHLTENEQDLEERPYIAASNTQNLQSEYEVMTGQPFTEIEDNLQPLTEEEIKKKIKDNPIIIQKASEIQILVSKNKSQKNQFVPFEELNLKEIEEINEDKDAAQGNEQALQSLSYSNMRDLVKTLDNSNTKKRQNVTVLRESPEHISDDSDEYEFELIEKTMTQLTNKSYETRFRETQSMLTNLADKYDSITLNTENVNDLVRESNSFDPPKTEGFNTKFLACKNENNTFRQALPVMDSVSQCSDSTIESCDANKSQVTNVKGKLLDTEYTLKNISAILDRGYKNQTENNLQPCKGRGLKNISLNSYEENIENSNTEFEEMKSFAKNIANSAEELSDFITHDITNKRNSLTELLKEVNLALETSKKSNLIYQKLKEKKLARNISDTESFTHEATPSNESDLDSEIKGDREIIKREIIYDSQIDNIHEEILALNEELKDHQHKVDESKLVYQNKSEECKHFISEIDEILTTSRKVLHPENKLDTYCNQASSTGKPTGKMCLQNDLDVELDDTKTIIMRSINDKDQLVKNKSKSDEAKTTTLEEISCYSEIPPNVVNDSEKNIIEESAKIPKKINESSEIVFTEYESKDHMGGILKEGPNFKDPKPTSLYEKMMDVSEAKEICKDRIVSKSIVSTYPSGKQAPNVGVFVEAHYISDTVGFSKIENLEEYTGLKCIFLENNGIERIEGLDNLSQLKCLYMHYNLIRKIENLEGCPQLDTLNLDHNFISKIEGLGAVPDLHTLSLAHNMVTAVGLSVSISHLSRDSQSFESI</sequence>